<evidence type="ECO:0000256" key="1">
    <source>
        <dbReference type="SAM" id="MobiDB-lite"/>
    </source>
</evidence>
<accession>J9H938</accession>
<gene>
    <name evidence="2" type="ORF">EVA_00269</name>
</gene>
<comment type="caution">
    <text evidence="2">The sequence shown here is derived from an EMBL/GenBank/DDBJ whole genome shotgun (WGS) entry which is preliminary data.</text>
</comment>
<name>J9H938_9ZZZZ</name>
<dbReference type="AlphaFoldDB" id="J9H938"/>
<protein>
    <submittedName>
        <fullName evidence="2">Uncharacterized protein</fullName>
    </submittedName>
</protein>
<feature type="region of interest" description="Disordered" evidence="1">
    <location>
        <begin position="32"/>
        <end position="51"/>
    </location>
</feature>
<reference evidence="2" key="1">
    <citation type="journal article" date="2012" name="PLoS ONE">
        <title>Gene sets for utilization of primary and secondary nutrition supplies in the distal gut of endangered iberian lynx.</title>
        <authorList>
            <person name="Alcaide M."/>
            <person name="Messina E."/>
            <person name="Richter M."/>
            <person name="Bargiela R."/>
            <person name="Peplies J."/>
            <person name="Huws S.A."/>
            <person name="Newbold C.J."/>
            <person name="Golyshin P.N."/>
            <person name="Simon M.A."/>
            <person name="Lopez G."/>
            <person name="Yakimov M.M."/>
            <person name="Ferrer M."/>
        </authorList>
    </citation>
    <scope>NUCLEOTIDE SEQUENCE</scope>
</reference>
<evidence type="ECO:0000313" key="2">
    <source>
        <dbReference type="EMBL" id="EJX10995.1"/>
    </source>
</evidence>
<organism evidence="2">
    <name type="scientific">gut metagenome</name>
    <dbReference type="NCBI Taxonomy" id="749906"/>
    <lineage>
        <taxon>unclassified sequences</taxon>
        <taxon>metagenomes</taxon>
        <taxon>organismal metagenomes</taxon>
    </lineage>
</organism>
<proteinExistence type="predicted"/>
<dbReference type="EMBL" id="AMCI01000007">
    <property type="protein sequence ID" value="EJX10995.1"/>
    <property type="molecule type" value="Genomic_DNA"/>
</dbReference>
<sequence length="63" mass="7211">MSFSSYSIKDSLAKDRHSNPFLQADWRRIPPMPAKRLFPPHSPAEVPSTQLSQVRHNNVIRIG</sequence>